<reference evidence="4" key="1">
    <citation type="journal article" date="2019" name="Int. J. Syst. Evol. Microbiol.">
        <title>The Global Catalogue of Microorganisms (GCM) 10K type strain sequencing project: providing services to taxonomists for standard genome sequencing and annotation.</title>
        <authorList>
            <consortium name="The Broad Institute Genomics Platform"/>
            <consortium name="The Broad Institute Genome Sequencing Center for Infectious Disease"/>
            <person name="Wu L."/>
            <person name="Ma J."/>
        </authorList>
    </citation>
    <scope>NUCLEOTIDE SEQUENCE [LARGE SCALE GENOMIC DNA]</scope>
    <source>
        <strain evidence="4">JCM 17440</strain>
    </source>
</reference>
<feature type="domain" description="ATP-grasp" evidence="2">
    <location>
        <begin position="167"/>
        <end position="385"/>
    </location>
</feature>
<evidence type="ECO:0000313" key="4">
    <source>
        <dbReference type="Proteomes" id="UP001501710"/>
    </source>
</evidence>
<sequence length="453" mass="48712">MLIPPETLARRSTPTADGRRSARVLVGNDFSQDVRTDRGWTGWWVQRIAWFAEDGDILVLPVRPDDDFLDYVTAMTGTRKDSLSIVVPPVSETDEGTLSPARLANHDFISELEKVMVGRRITHLSALWPDPAVAALARAVGISSSMPGHGFVSQAGGVMVNSKSAFRMIAGGAGVPLPDGTVCTSPESAERAIVELLDGGPVMVKHDFLSGGRGNEILTTGEPFRPIGARRVVPIDNPSDVHSYLEERWEWLTAGGAGRPVAERYVRDSSAFFVEFLISDSGVELTGDGELLSAPYAVGQIMPSQGVEPAVFDQLVEGGRRLAEALHALGYRGILGPDAIVTPTREVLFTEFNGRITGSTHIYGRIGGRAVDGFGKDRIILERVWPGGWSTPSFTDALTTLRDAGLAYDPATRTGVILTNAFDGQNGVMYCVVAENLNTAWSADRALHPLFAA</sequence>
<proteinExistence type="predicted"/>
<organism evidence="3 4">
    <name type="scientific">Actinomadura meridiana</name>
    <dbReference type="NCBI Taxonomy" id="559626"/>
    <lineage>
        <taxon>Bacteria</taxon>
        <taxon>Bacillati</taxon>
        <taxon>Actinomycetota</taxon>
        <taxon>Actinomycetes</taxon>
        <taxon>Streptosporangiales</taxon>
        <taxon>Thermomonosporaceae</taxon>
        <taxon>Actinomadura</taxon>
    </lineage>
</organism>
<dbReference type="InterPro" id="IPR040754">
    <property type="entry name" value="PreAtp-grasp"/>
</dbReference>
<keyword evidence="4" id="KW-1185">Reference proteome</keyword>
<accession>A0ABP8BSU8</accession>
<evidence type="ECO:0000256" key="1">
    <source>
        <dbReference type="PROSITE-ProRule" id="PRU00409"/>
    </source>
</evidence>
<dbReference type="InterPro" id="IPR011761">
    <property type="entry name" value="ATP-grasp"/>
</dbReference>
<gene>
    <name evidence="3" type="ORF">GCM10022254_06260</name>
</gene>
<dbReference type="EMBL" id="BAABAS010000003">
    <property type="protein sequence ID" value="GAA4225101.1"/>
    <property type="molecule type" value="Genomic_DNA"/>
</dbReference>
<name>A0ABP8BSU8_9ACTN</name>
<dbReference type="Pfam" id="PF18604">
    <property type="entry name" value="PreAtp-grasp"/>
    <property type="match status" value="1"/>
</dbReference>
<dbReference type="SUPFAM" id="SSF56059">
    <property type="entry name" value="Glutathione synthetase ATP-binding domain-like"/>
    <property type="match status" value="1"/>
</dbReference>
<keyword evidence="1" id="KW-0547">Nucleotide-binding</keyword>
<dbReference type="PROSITE" id="PS50975">
    <property type="entry name" value="ATP_GRASP"/>
    <property type="match status" value="1"/>
</dbReference>
<comment type="caution">
    <text evidence="3">The sequence shown here is derived from an EMBL/GenBank/DDBJ whole genome shotgun (WGS) entry which is preliminary data.</text>
</comment>
<keyword evidence="1" id="KW-0067">ATP-binding</keyword>
<dbReference type="Proteomes" id="UP001501710">
    <property type="component" value="Unassembled WGS sequence"/>
</dbReference>
<protein>
    <recommendedName>
        <fullName evidence="2">ATP-grasp domain-containing protein</fullName>
    </recommendedName>
</protein>
<dbReference type="Gene3D" id="3.30.470.20">
    <property type="entry name" value="ATP-grasp fold, B domain"/>
    <property type="match status" value="1"/>
</dbReference>
<evidence type="ECO:0000259" key="2">
    <source>
        <dbReference type="PROSITE" id="PS50975"/>
    </source>
</evidence>
<dbReference type="RefSeq" id="WP_344889242.1">
    <property type="nucleotide sequence ID" value="NZ_BAABAS010000003.1"/>
</dbReference>
<dbReference type="Pfam" id="PF18105">
    <property type="entry name" value="PGM1_C"/>
    <property type="match status" value="1"/>
</dbReference>
<dbReference type="InterPro" id="IPR041356">
    <property type="entry name" value="PGM1_C"/>
</dbReference>
<evidence type="ECO:0000313" key="3">
    <source>
        <dbReference type="EMBL" id="GAA4225101.1"/>
    </source>
</evidence>